<evidence type="ECO:0000313" key="3">
    <source>
        <dbReference type="Proteomes" id="UP000250275"/>
    </source>
</evidence>
<feature type="region of interest" description="Disordered" evidence="1">
    <location>
        <begin position="1"/>
        <end position="23"/>
    </location>
</feature>
<evidence type="ECO:0000313" key="2">
    <source>
        <dbReference type="EMBL" id="OAD54638.1"/>
    </source>
</evidence>
<dbReference type="EMBL" id="KQ764027">
    <property type="protein sequence ID" value="OAD54638.1"/>
    <property type="molecule type" value="Genomic_DNA"/>
</dbReference>
<protein>
    <submittedName>
        <fullName evidence="2">Uncharacterized protein</fullName>
    </submittedName>
</protein>
<organism evidence="2 3">
    <name type="scientific">Eufriesea mexicana</name>
    <dbReference type="NCBI Taxonomy" id="516756"/>
    <lineage>
        <taxon>Eukaryota</taxon>
        <taxon>Metazoa</taxon>
        <taxon>Ecdysozoa</taxon>
        <taxon>Arthropoda</taxon>
        <taxon>Hexapoda</taxon>
        <taxon>Insecta</taxon>
        <taxon>Pterygota</taxon>
        <taxon>Neoptera</taxon>
        <taxon>Endopterygota</taxon>
        <taxon>Hymenoptera</taxon>
        <taxon>Apocrita</taxon>
        <taxon>Aculeata</taxon>
        <taxon>Apoidea</taxon>
        <taxon>Anthophila</taxon>
        <taxon>Apidae</taxon>
        <taxon>Eufriesea</taxon>
    </lineage>
</organism>
<keyword evidence="3" id="KW-1185">Reference proteome</keyword>
<sequence>MKSKKDLFSRPTAVTSSKKQLSQKKVPRAWKIEMMFRRYQVQHRQDVEQWT</sequence>
<proteinExistence type="predicted"/>
<dbReference type="AlphaFoldDB" id="A0A310SCM8"/>
<gene>
    <name evidence="2" type="ORF">WN48_06422</name>
</gene>
<name>A0A310SCM8_9HYME</name>
<accession>A0A310SCM8</accession>
<reference evidence="2 3" key="1">
    <citation type="submission" date="2015-07" db="EMBL/GenBank/DDBJ databases">
        <title>The genome of Eufriesea mexicana.</title>
        <authorList>
            <person name="Pan H."/>
            <person name="Kapheim K."/>
        </authorList>
    </citation>
    <scope>NUCLEOTIDE SEQUENCE [LARGE SCALE GENOMIC DNA]</scope>
    <source>
        <strain evidence="2">0111107269</strain>
        <tissue evidence="2">Whole body</tissue>
    </source>
</reference>
<evidence type="ECO:0000256" key="1">
    <source>
        <dbReference type="SAM" id="MobiDB-lite"/>
    </source>
</evidence>
<dbReference type="Proteomes" id="UP000250275">
    <property type="component" value="Unassembled WGS sequence"/>
</dbReference>